<dbReference type="Proteomes" id="UP000006727">
    <property type="component" value="Chromosome 24"/>
</dbReference>
<dbReference type="GO" id="GO:0005777">
    <property type="term" value="C:peroxisome"/>
    <property type="evidence" value="ECO:0000318"/>
    <property type="project" value="GO_Central"/>
</dbReference>
<dbReference type="InterPro" id="IPR029069">
    <property type="entry name" value="HotDog_dom_sf"/>
</dbReference>
<protein>
    <recommendedName>
        <fullName evidence="4">Thioesterase domain-containing protein</fullName>
    </recommendedName>
</protein>
<dbReference type="Gene3D" id="3.10.129.10">
    <property type="entry name" value="Hotdog Thioesterase"/>
    <property type="match status" value="1"/>
</dbReference>
<dbReference type="PaxDb" id="3218-PP1S410_43V6.1"/>
<organism evidence="1">
    <name type="scientific">Physcomitrium patens</name>
    <name type="common">Spreading-leaved earth moss</name>
    <name type="synonym">Physcomitrella patens</name>
    <dbReference type="NCBI Taxonomy" id="3218"/>
    <lineage>
        <taxon>Eukaryota</taxon>
        <taxon>Viridiplantae</taxon>
        <taxon>Streptophyta</taxon>
        <taxon>Embryophyta</taxon>
        <taxon>Bryophyta</taxon>
        <taxon>Bryophytina</taxon>
        <taxon>Bryopsida</taxon>
        <taxon>Funariidae</taxon>
        <taxon>Funariales</taxon>
        <taxon>Funariaceae</taxon>
        <taxon>Physcomitrium</taxon>
    </lineage>
</organism>
<reference evidence="2" key="3">
    <citation type="submission" date="2020-12" db="UniProtKB">
        <authorList>
            <consortium name="EnsemblPlants"/>
        </authorList>
    </citation>
    <scope>IDENTIFICATION</scope>
</reference>
<dbReference type="AlphaFoldDB" id="A0A2K1IGM7"/>
<dbReference type="PANTHER" id="PTHR43240">
    <property type="entry name" value="1,4-DIHYDROXY-2-NAPHTHOYL-COA THIOESTERASE 1"/>
    <property type="match status" value="1"/>
</dbReference>
<dbReference type="GO" id="GO:0042372">
    <property type="term" value="P:phylloquinone biosynthetic process"/>
    <property type="evidence" value="ECO:0000318"/>
    <property type="project" value="GO_Central"/>
</dbReference>
<gene>
    <name evidence="1" type="ORF">PHYPA_029020</name>
</gene>
<sequence length="174" mass="18238">MGEIPGVRDGAVKDGEGGDGKGSGFDLLNYLGFVWAELSATEVSGSLLVKPNSSQFLLAQPFGVLHGGVTAFLAESLASFGAGIASAPIGAEDRAKAVPLRVGKNVQVWDVKFTTSKSRDSSPNEAQEFTTIAVARLILIVGRPAPIRLPKVLEDLLALSSRRKAESVSHVPKL</sequence>
<dbReference type="EnsemblPlants" id="Pp3c24_13190V3.2">
    <property type="protein sequence ID" value="Pp3c24_13190V3.2"/>
    <property type="gene ID" value="Pp3c24_13190"/>
</dbReference>
<dbReference type="Gramene" id="Pp3c24_13190V3.2">
    <property type="protein sequence ID" value="Pp3c24_13190V3.2"/>
    <property type="gene ID" value="Pp3c24_13190"/>
</dbReference>
<dbReference type="InParanoid" id="A0A2K1IGM7"/>
<dbReference type="CDD" id="cd03443">
    <property type="entry name" value="PaaI_thioesterase"/>
    <property type="match status" value="1"/>
</dbReference>
<reference evidence="1 3" key="1">
    <citation type="journal article" date="2008" name="Science">
        <title>The Physcomitrella genome reveals evolutionary insights into the conquest of land by plants.</title>
        <authorList>
            <person name="Rensing S."/>
            <person name="Lang D."/>
            <person name="Zimmer A."/>
            <person name="Terry A."/>
            <person name="Salamov A."/>
            <person name="Shapiro H."/>
            <person name="Nishiyama T."/>
            <person name="Perroud P.-F."/>
            <person name="Lindquist E."/>
            <person name="Kamisugi Y."/>
            <person name="Tanahashi T."/>
            <person name="Sakakibara K."/>
            <person name="Fujita T."/>
            <person name="Oishi K."/>
            <person name="Shin-I T."/>
            <person name="Kuroki Y."/>
            <person name="Toyoda A."/>
            <person name="Suzuki Y."/>
            <person name="Hashimoto A."/>
            <person name="Yamaguchi K."/>
            <person name="Sugano A."/>
            <person name="Kohara Y."/>
            <person name="Fujiyama A."/>
            <person name="Anterola A."/>
            <person name="Aoki S."/>
            <person name="Ashton N."/>
            <person name="Barbazuk W.B."/>
            <person name="Barker E."/>
            <person name="Bennetzen J."/>
            <person name="Bezanilla M."/>
            <person name="Blankenship R."/>
            <person name="Cho S.H."/>
            <person name="Dutcher S."/>
            <person name="Estelle M."/>
            <person name="Fawcett J.A."/>
            <person name="Gundlach H."/>
            <person name="Hanada K."/>
            <person name="Heyl A."/>
            <person name="Hicks K.A."/>
            <person name="Hugh J."/>
            <person name="Lohr M."/>
            <person name="Mayer K."/>
            <person name="Melkozernov A."/>
            <person name="Murata T."/>
            <person name="Nelson D."/>
            <person name="Pils B."/>
            <person name="Prigge M."/>
            <person name="Reiss B."/>
            <person name="Renner T."/>
            <person name="Rombauts S."/>
            <person name="Rushton P."/>
            <person name="Sanderfoot A."/>
            <person name="Schween G."/>
            <person name="Shiu S.-H."/>
            <person name="Stueber K."/>
            <person name="Theodoulou F.L."/>
            <person name="Tu H."/>
            <person name="Van de Peer Y."/>
            <person name="Verrier P.J."/>
            <person name="Waters E."/>
            <person name="Wood A."/>
            <person name="Yang L."/>
            <person name="Cove D."/>
            <person name="Cuming A."/>
            <person name="Hasebe M."/>
            <person name="Lucas S."/>
            <person name="Mishler D.B."/>
            <person name="Reski R."/>
            <person name="Grigoriev I."/>
            <person name="Quatrano R.S."/>
            <person name="Boore J.L."/>
        </authorList>
    </citation>
    <scope>NUCLEOTIDE SEQUENCE [LARGE SCALE GENOMIC DNA]</scope>
    <source>
        <strain evidence="2 3">cv. Gransden 2004</strain>
    </source>
</reference>
<dbReference type="EnsemblPlants" id="Pp3c24_13190V3.1">
    <property type="protein sequence ID" value="Pp3c24_13190V3.1"/>
    <property type="gene ID" value="Pp3c24_13190"/>
</dbReference>
<dbReference type="Gramene" id="Pp3c24_13190V3.1">
    <property type="protein sequence ID" value="Pp3c24_13190V3.1"/>
    <property type="gene ID" value="Pp3c24_13190"/>
</dbReference>
<dbReference type="STRING" id="3218.A0A2K1IGM7"/>
<evidence type="ECO:0008006" key="4">
    <source>
        <dbReference type="Google" id="ProtNLM"/>
    </source>
</evidence>
<reference evidence="1 3" key="2">
    <citation type="journal article" date="2018" name="Plant J.">
        <title>The Physcomitrella patens chromosome-scale assembly reveals moss genome structure and evolution.</title>
        <authorList>
            <person name="Lang D."/>
            <person name="Ullrich K.K."/>
            <person name="Murat F."/>
            <person name="Fuchs J."/>
            <person name="Jenkins J."/>
            <person name="Haas F.B."/>
            <person name="Piednoel M."/>
            <person name="Gundlach H."/>
            <person name="Van Bel M."/>
            <person name="Meyberg R."/>
            <person name="Vives C."/>
            <person name="Morata J."/>
            <person name="Symeonidi A."/>
            <person name="Hiss M."/>
            <person name="Muchero W."/>
            <person name="Kamisugi Y."/>
            <person name="Saleh O."/>
            <person name="Blanc G."/>
            <person name="Decker E.L."/>
            <person name="van Gessel N."/>
            <person name="Grimwood J."/>
            <person name="Hayes R.D."/>
            <person name="Graham S.W."/>
            <person name="Gunter L.E."/>
            <person name="McDaniel S.F."/>
            <person name="Hoernstein S.N.W."/>
            <person name="Larsson A."/>
            <person name="Li F.W."/>
            <person name="Perroud P.F."/>
            <person name="Phillips J."/>
            <person name="Ranjan P."/>
            <person name="Rokshar D.S."/>
            <person name="Rothfels C.J."/>
            <person name="Schneider L."/>
            <person name="Shu S."/>
            <person name="Stevenson D.W."/>
            <person name="Thummler F."/>
            <person name="Tillich M."/>
            <person name="Villarreal Aguilar J.C."/>
            <person name="Widiez T."/>
            <person name="Wong G.K."/>
            <person name="Wymore A."/>
            <person name="Zhang Y."/>
            <person name="Zimmer A.D."/>
            <person name="Quatrano R.S."/>
            <person name="Mayer K.F.X."/>
            <person name="Goodstein D."/>
            <person name="Casacuberta J.M."/>
            <person name="Vandepoele K."/>
            <person name="Reski R."/>
            <person name="Cuming A.C."/>
            <person name="Tuskan G.A."/>
            <person name="Maumus F."/>
            <person name="Salse J."/>
            <person name="Schmutz J."/>
            <person name="Rensing S.A."/>
        </authorList>
    </citation>
    <scope>NUCLEOTIDE SEQUENCE [LARGE SCALE GENOMIC DNA]</scope>
    <source>
        <strain evidence="2 3">cv. Gransden 2004</strain>
    </source>
</reference>
<dbReference type="SUPFAM" id="SSF54637">
    <property type="entry name" value="Thioesterase/thiol ester dehydrase-isomerase"/>
    <property type="match status" value="1"/>
</dbReference>
<evidence type="ECO:0000313" key="2">
    <source>
        <dbReference type="EnsemblPlants" id="Pp3c24_13190V3.1"/>
    </source>
</evidence>
<dbReference type="GO" id="GO:0061522">
    <property type="term" value="F:1,4-dihydroxy-2-naphthoyl-CoA thioesterase activity"/>
    <property type="evidence" value="ECO:0000318"/>
    <property type="project" value="GO_Central"/>
</dbReference>
<dbReference type="PANTHER" id="PTHR43240:SF5">
    <property type="entry name" value="1,4-DIHYDROXY-2-NAPHTHOYL-COA THIOESTERASE 1"/>
    <property type="match status" value="1"/>
</dbReference>
<keyword evidence="3" id="KW-1185">Reference proteome</keyword>
<dbReference type="EMBL" id="ABEU02000024">
    <property type="protein sequence ID" value="PNR28428.1"/>
    <property type="molecule type" value="Genomic_DNA"/>
</dbReference>
<evidence type="ECO:0000313" key="3">
    <source>
        <dbReference type="Proteomes" id="UP000006727"/>
    </source>
</evidence>
<name>A0A2K1IGM7_PHYPA</name>
<evidence type="ECO:0000313" key="1">
    <source>
        <dbReference type="EMBL" id="PNR28428.1"/>
    </source>
</evidence>
<accession>A0A2K1IGM7</accession>
<proteinExistence type="predicted"/>